<dbReference type="PANTHER" id="PTHR24421:SF62">
    <property type="entry name" value="SENSORY TRANSDUCTION HISTIDINE KINASE"/>
    <property type="match status" value="1"/>
</dbReference>
<feature type="transmembrane region" description="Helical" evidence="4">
    <location>
        <begin position="761"/>
        <end position="778"/>
    </location>
</feature>
<evidence type="ECO:0000259" key="6">
    <source>
        <dbReference type="Pfam" id="PF07730"/>
    </source>
</evidence>
<evidence type="ECO:0000256" key="4">
    <source>
        <dbReference type="SAM" id="Phobius"/>
    </source>
</evidence>
<feature type="domain" description="Two component regulator three Y" evidence="5">
    <location>
        <begin position="694"/>
        <end position="753"/>
    </location>
</feature>
<dbReference type="Proteomes" id="UP000298763">
    <property type="component" value="Chromosome"/>
</dbReference>
<dbReference type="SUPFAM" id="SSF50998">
    <property type="entry name" value="Quinoprotein alcohol dehydrogenase-like"/>
    <property type="match status" value="1"/>
</dbReference>
<gene>
    <name evidence="7" type="ORF">FCL38_17145</name>
</gene>
<reference evidence="7 8" key="1">
    <citation type="submission" date="2019-05" db="EMBL/GenBank/DDBJ databases">
        <title>Draft Genome Sequences of Six Type Strains of the Genus Massilia.</title>
        <authorList>
            <person name="Miess H."/>
            <person name="Frediansyhah A."/>
            <person name="Gross H."/>
        </authorList>
    </citation>
    <scope>NUCLEOTIDE SEQUENCE [LARGE SCALE GENOMIC DNA]</scope>
    <source>
        <strain evidence="7 8">DSMZ 26121</strain>
    </source>
</reference>
<keyword evidence="3" id="KW-0902">Two-component regulatory system</keyword>
<name>A0ABX5ULT5_9BURK</name>
<evidence type="ECO:0000313" key="7">
    <source>
        <dbReference type="EMBL" id="QCP11948.1"/>
    </source>
</evidence>
<keyword evidence="8" id="KW-1185">Reference proteome</keyword>
<keyword evidence="4" id="KW-1133">Transmembrane helix</keyword>
<evidence type="ECO:0000313" key="8">
    <source>
        <dbReference type="Proteomes" id="UP000298763"/>
    </source>
</evidence>
<dbReference type="CDD" id="cd16917">
    <property type="entry name" value="HATPase_UhpB-NarQ-NarX-like"/>
    <property type="match status" value="1"/>
</dbReference>
<dbReference type="InterPro" id="IPR015943">
    <property type="entry name" value="WD40/YVTN_repeat-like_dom_sf"/>
</dbReference>
<keyword evidence="4" id="KW-0812">Transmembrane</keyword>
<dbReference type="PANTHER" id="PTHR24421">
    <property type="entry name" value="NITRATE/NITRITE SENSOR PROTEIN NARX-RELATED"/>
    <property type="match status" value="1"/>
</dbReference>
<evidence type="ECO:0000256" key="2">
    <source>
        <dbReference type="ARBA" id="ARBA00022777"/>
    </source>
</evidence>
<dbReference type="EMBL" id="CP040017">
    <property type="protein sequence ID" value="QCP11948.1"/>
    <property type="molecule type" value="Genomic_DNA"/>
</dbReference>
<evidence type="ECO:0000256" key="1">
    <source>
        <dbReference type="ARBA" id="ARBA00022679"/>
    </source>
</evidence>
<evidence type="ECO:0008006" key="9">
    <source>
        <dbReference type="Google" id="ProtNLM"/>
    </source>
</evidence>
<dbReference type="InterPro" id="IPR036890">
    <property type="entry name" value="HATPase_C_sf"/>
</dbReference>
<keyword evidence="1" id="KW-0808">Transferase</keyword>
<dbReference type="InterPro" id="IPR050482">
    <property type="entry name" value="Sensor_HK_TwoCompSys"/>
</dbReference>
<dbReference type="InterPro" id="IPR011712">
    <property type="entry name" value="Sig_transdc_His_kin_sub3_dim/P"/>
</dbReference>
<feature type="domain" description="Signal transduction histidine kinase subgroup 3 dimerisation and phosphoacceptor" evidence="6">
    <location>
        <begin position="800"/>
        <end position="863"/>
    </location>
</feature>
<dbReference type="Pfam" id="PF07495">
    <property type="entry name" value="Y_Y_Y"/>
    <property type="match status" value="1"/>
</dbReference>
<dbReference type="InterPro" id="IPR011123">
    <property type="entry name" value="Y_Y_Y"/>
</dbReference>
<accession>A0ABX5ULT5</accession>
<dbReference type="Gene3D" id="2.130.10.10">
    <property type="entry name" value="YVTN repeat-like/Quinoprotein amine dehydrogenase"/>
    <property type="match status" value="2"/>
</dbReference>
<organism evidence="7 8">
    <name type="scientific">Pseudoduganella umbonata</name>
    <dbReference type="NCBI Taxonomy" id="864828"/>
    <lineage>
        <taxon>Bacteria</taxon>
        <taxon>Pseudomonadati</taxon>
        <taxon>Pseudomonadota</taxon>
        <taxon>Betaproteobacteria</taxon>
        <taxon>Burkholderiales</taxon>
        <taxon>Oxalobacteraceae</taxon>
        <taxon>Telluria group</taxon>
        <taxon>Pseudoduganella</taxon>
    </lineage>
</organism>
<keyword evidence="4" id="KW-0472">Membrane</keyword>
<dbReference type="Pfam" id="PF07730">
    <property type="entry name" value="HisKA_3"/>
    <property type="match status" value="1"/>
</dbReference>
<dbReference type="SUPFAM" id="SSF63829">
    <property type="entry name" value="Calcium-dependent phosphotriesterase"/>
    <property type="match status" value="2"/>
</dbReference>
<protein>
    <recommendedName>
        <fullName evidence="9">Histidine kinase/HSP90-like ATPase domain-containing protein</fullName>
    </recommendedName>
</protein>
<sequence>MRQARMCIQQLLATGSWPNRLVRCLGAALAGLIFSQGALAVGPALEHYNHTVWTAKEGVPGPIEVMAQTPDGWLWIGTPNGLYRFDGVRFHPLATTNGERLLSNRLDLLTAEPNGDLYIGYEDHGLSVLHADGRLEHLAPATRNSPVAGSNALVRDIDGALWVGTVRGLMRLEQGRWSRIGAAHGYPDEFTPLVTLDGNGRLWAATLTRLFRYDREARRFVPVDLPPPNPGEPTERFLALAMSPDGRLWSAEDGRFIPVPAAPPANGRPADANSRDASYYGLFDRDGHLWSLRCPVGVCLAAGAGAGRAERIDVAAVTTSRLDQPWQLNSVAPNLILEDREGNIWISSANGLERFRKNALTPVALPPTNGNYHLAPDTDGSVWVVAPRNKRGWHYDPASRRLTELPGNYRGAARSADGSVVLLKEDGIRRRRAGVEDQIALPTLPPGAWLRTDGDRLWLGGRNTPVRIWDGHNWDTLEYPKPDEFTFSAAGAHGQMWRGLVDGRLLLYERGRRTREFDQAALGGIGQATCLAALPAMVVCGEAGVSAWDGRRFRRLQASRPEVLRNVTGVMATADGTRWLNGSVGLLRVAPADWRRSVESGALLRFTLLDALDGYPGSAAHQPSMTMVGKHLWVAASGGIVEIDPSTRDRNLIAPHVALLGLRGDGAAYPLLAPRIRPGTTRLRFDFTAPVLRKPERVVFSYRLDGVDDAWQTGPERSATYTGLPPGAYVFRVRAMNEDGVWSQGERTLAFEVAPTLVQTIYFKLTCGLAALLLLWLGHRLRLRYLTRSLNRHYQVQLEERARIARELHDSLLQSFQSAVLFMNAALRGLGPESPLHERLKRGVREADAAIVEGRGKVAALRAVGAGQPSLPDYLREVGEREAAPEQHFALQVKGLACPLQPVVEQELSAIGREALRNAFRHAGASRHEVLIEYGARSLVLSVRDNGRGIDAGARDKPDHWGLCGIEERARMIHAEASLHTAPGSGTLWRIEIKAGLAYAEGGRRRRRRWWLMPF</sequence>
<dbReference type="Gene3D" id="3.30.565.10">
    <property type="entry name" value="Histidine kinase-like ATPase, C-terminal domain"/>
    <property type="match status" value="1"/>
</dbReference>
<dbReference type="Gene3D" id="2.60.40.10">
    <property type="entry name" value="Immunoglobulins"/>
    <property type="match status" value="1"/>
</dbReference>
<dbReference type="InterPro" id="IPR013783">
    <property type="entry name" value="Ig-like_fold"/>
</dbReference>
<dbReference type="CDD" id="cd00146">
    <property type="entry name" value="PKD"/>
    <property type="match status" value="1"/>
</dbReference>
<dbReference type="SUPFAM" id="SSF55874">
    <property type="entry name" value="ATPase domain of HSP90 chaperone/DNA topoisomerase II/histidine kinase"/>
    <property type="match status" value="1"/>
</dbReference>
<proteinExistence type="predicted"/>
<evidence type="ECO:0000256" key="3">
    <source>
        <dbReference type="ARBA" id="ARBA00023012"/>
    </source>
</evidence>
<dbReference type="InterPro" id="IPR011047">
    <property type="entry name" value="Quinoprotein_ADH-like_sf"/>
</dbReference>
<evidence type="ECO:0000259" key="5">
    <source>
        <dbReference type="Pfam" id="PF07495"/>
    </source>
</evidence>
<dbReference type="Gene3D" id="1.20.5.1930">
    <property type="match status" value="1"/>
</dbReference>
<keyword evidence="2" id="KW-0418">Kinase</keyword>